<organism evidence="2 3">
    <name type="scientific">Cryobacterium arcticum</name>
    <dbReference type="NCBI Taxonomy" id="670052"/>
    <lineage>
        <taxon>Bacteria</taxon>
        <taxon>Bacillati</taxon>
        <taxon>Actinomycetota</taxon>
        <taxon>Actinomycetes</taxon>
        <taxon>Micrococcales</taxon>
        <taxon>Microbacteriaceae</taxon>
        <taxon>Cryobacterium</taxon>
    </lineage>
</organism>
<dbReference type="EMBL" id="CP016282">
    <property type="protein sequence ID" value="ANP74572.1"/>
    <property type="molecule type" value="Genomic_DNA"/>
</dbReference>
<accession>A0A1B1BPJ6</accession>
<feature type="region of interest" description="Disordered" evidence="1">
    <location>
        <begin position="38"/>
        <end position="98"/>
    </location>
</feature>
<evidence type="ECO:0000256" key="1">
    <source>
        <dbReference type="SAM" id="MobiDB-lite"/>
    </source>
</evidence>
<dbReference type="STRING" id="670052.PA27867_3654"/>
<dbReference type="AlphaFoldDB" id="A0A1B1BPJ6"/>
<name>A0A1B1BPJ6_9MICO</name>
<evidence type="ECO:0000313" key="2">
    <source>
        <dbReference type="EMBL" id="ANP74572.1"/>
    </source>
</evidence>
<gene>
    <name evidence="2" type="ORF">PA27867_3654</name>
</gene>
<feature type="compositionally biased region" description="Low complexity" evidence="1">
    <location>
        <begin position="50"/>
        <end position="94"/>
    </location>
</feature>
<protein>
    <submittedName>
        <fullName evidence="2">Cation-transporting ATPase</fullName>
    </submittedName>
</protein>
<dbReference type="RefSeq" id="WP_066598492.1">
    <property type="nucleotide sequence ID" value="NZ_CP016282.1"/>
</dbReference>
<sequence>MSNFQRILNMASKALGTSGQSTANGNGNADWRDVVRAAADKVTGDTRPDGAASGSSAPAGSAVRPGTGAPAASAARPAAGRPASAPQPAAQRPANPEDAAAVARYEYLLKTAQPEQLEQVHRDAFARLTPAQREQVNAQLTAELPATERPASAEPADLARAAARGEAHNPGFLRSLFSKPAGRGGAGALAGAGLGAVAGAGVGAAGGLLAAVAGGAVLSSVAAPILEQAAGLGVDFENLTGGLGDVTAGAEEYVGGLGEQVTDLGSNLDTSGLSDAVSNFEIPGLSDLGRLFGRES</sequence>
<keyword evidence="3" id="KW-1185">Reference proteome</keyword>
<dbReference type="KEGG" id="cart:PA27867_3654"/>
<proteinExistence type="predicted"/>
<dbReference type="OrthoDB" id="5520269at2"/>
<dbReference type="Proteomes" id="UP000092582">
    <property type="component" value="Chromosome 1"/>
</dbReference>
<reference evidence="2 3" key="1">
    <citation type="submission" date="2016-06" db="EMBL/GenBank/DDBJ databases">
        <title>Genome sequencing of Cryobacterium arcticum PAMC 27867.</title>
        <authorList>
            <person name="Lee J."/>
            <person name="Kim O.-S."/>
        </authorList>
    </citation>
    <scope>NUCLEOTIDE SEQUENCE [LARGE SCALE GENOMIC DNA]</scope>
    <source>
        <strain evidence="2 3">PAMC 27867</strain>
    </source>
</reference>
<feature type="compositionally biased region" description="Basic and acidic residues" evidence="1">
    <location>
        <begin position="38"/>
        <end position="48"/>
    </location>
</feature>
<evidence type="ECO:0000313" key="3">
    <source>
        <dbReference type="Proteomes" id="UP000092582"/>
    </source>
</evidence>